<accession>A0A5C5Y871</accession>
<protein>
    <submittedName>
        <fullName evidence="4">Malonyl-[acyl-carrier protein] O-methyltransferase</fullName>
        <ecNumber evidence="4">2.1.1.197</ecNumber>
    </submittedName>
</protein>
<dbReference type="CDD" id="cd02440">
    <property type="entry name" value="AdoMet_MTases"/>
    <property type="match status" value="1"/>
</dbReference>
<dbReference type="Gene3D" id="3.40.50.150">
    <property type="entry name" value="Vaccinia Virus protein VP39"/>
    <property type="match status" value="1"/>
</dbReference>
<name>A0A5C5Y871_9PLAN</name>
<dbReference type="GO" id="GO:0032259">
    <property type="term" value="P:methylation"/>
    <property type="evidence" value="ECO:0007669"/>
    <property type="project" value="UniProtKB-KW"/>
</dbReference>
<dbReference type="GO" id="GO:0102130">
    <property type="term" value="F:malonyl-CoA methyltransferase activity"/>
    <property type="evidence" value="ECO:0007669"/>
    <property type="project" value="UniProtKB-EC"/>
</dbReference>
<dbReference type="Pfam" id="PF13649">
    <property type="entry name" value="Methyltransf_25"/>
    <property type="match status" value="1"/>
</dbReference>
<keyword evidence="5" id="KW-1185">Reference proteome</keyword>
<gene>
    <name evidence="4" type="primary">bioC_1</name>
    <name evidence="4" type="ORF">Pan14r_41830</name>
</gene>
<dbReference type="Proteomes" id="UP000317238">
    <property type="component" value="Unassembled WGS sequence"/>
</dbReference>
<dbReference type="RefSeq" id="WP_145294243.1">
    <property type="nucleotide sequence ID" value="NZ_CP036319.1"/>
</dbReference>
<reference evidence="4 5" key="1">
    <citation type="submission" date="2019-02" db="EMBL/GenBank/DDBJ databases">
        <title>Deep-cultivation of Planctomycetes and their phenomic and genomic characterization uncovers novel biology.</title>
        <authorList>
            <person name="Wiegand S."/>
            <person name="Jogler M."/>
            <person name="Boedeker C."/>
            <person name="Pinto D."/>
            <person name="Vollmers J."/>
            <person name="Rivas-Marin E."/>
            <person name="Kohn T."/>
            <person name="Peeters S.H."/>
            <person name="Heuer A."/>
            <person name="Rast P."/>
            <person name="Oberbeckmann S."/>
            <person name="Bunk B."/>
            <person name="Jeske O."/>
            <person name="Meyerdierks A."/>
            <person name="Storesund J.E."/>
            <person name="Kallscheuer N."/>
            <person name="Luecker S."/>
            <person name="Lage O.M."/>
            <person name="Pohl T."/>
            <person name="Merkel B.J."/>
            <person name="Hornburger P."/>
            <person name="Mueller R.-W."/>
            <person name="Bruemmer F."/>
            <person name="Labrenz M."/>
            <person name="Spormann A.M."/>
            <person name="Op Den Camp H."/>
            <person name="Overmann J."/>
            <person name="Amann R."/>
            <person name="Jetten M.S.M."/>
            <person name="Mascher T."/>
            <person name="Medema M.H."/>
            <person name="Devos D.P."/>
            <person name="Kaster A.-K."/>
            <person name="Ovreas L."/>
            <person name="Rohde M."/>
            <person name="Galperin M.Y."/>
            <person name="Jogler C."/>
        </authorList>
    </citation>
    <scope>NUCLEOTIDE SEQUENCE [LARGE SCALE GENOMIC DNA]</scope>
    <source>
        <strain evidence="4 5">Pan14r</strain>
    </source>
</reference>
<comment type="caution">
    <text evidence="4">The sequence shown here is derived from an EMBL/GenBank/DDBJ whole genome shotgun (WGS) entry which is preliminary data.</text>
</comment>
<evidence type="ECO:0000313" key="4">
    <source>
        <dbReference type="EMBL" id="TWT71866.1"/>
    </source>
</evidence>
<dbReference type="AlphaFoldDB" id="A0A5C5Y871"/>
<feature type="domain" description="Methyltransferase" evidence="3">
    <location>
        <begin position="54"/>
        <end position="145"/>
    </location>
</feature>
<proteinExistence type="predicted"/>
<dbReference type="EMBL" id="SJPL01000001">
    <property type="protein sequence ID" value="TWT71866.1"/>
    <property type="molecule type" value="Genomic_DNA"/>
</dbReference>
<dbReference type="SUPFAM" id="SSF53335">
    <property type="entry name" value="S-adenosyl-L-methionine-dependent methyltransferases"/>
    <property type="match status" value="1"/>
</dbReference>
<keyword evidence="1 4" id="KW-0489">Methyltransferase</keyword>
<dbReference type="InterPro" id="IPR041698">
    <property type="entry name" value="Methyltransf_25"/>
</dbReference>
<evidence type="ECO:0000259" key="3">
    <source>
        <dbReference type="Pfam" id="PF13649"/>
    </source>
</evidence>
<organism evidence="4 5">
    <name type="scientific">Crateriforma conspicua</name>
    <dbReference type="NCBI Taxonomy" id="2527996"/>
    <lineage>
        <taxon>Bacteria</taxon>
        <taxon>Pseudomonadati</taxon>
        <taxon>Planctomycetota</taxon>
        <taxon>Planctomycetia</taxon>
        <taxon>Planctomycetales</taxon>
        <taxon>Planctomycetaceae</taxon>
        <taxon>Crateriforma</taxon>
    </lineage>
</organism>
<evidence type="ECO:0000256" key="2">
    <source>
        <dbReference type="ARBA" id="ARBA00022679"/>
    </source>
</evidence>
<dbReference type="OrthoDB" id="253007at2"/>
<keyword evidence="2 4" id="KW-0808">Transferase</keyword>
<dbReference type="PANTHER" id="PTHR43861:SF1">
    <property type="entry name" value="TRANS-ACONITATE 2-METHYLTRANSFERASE"/>
    <property type="match status" value="1"/>
</dbReference>
<dbReference type="PANTHER" id="PTHR43861">
    <property type="entry name" value="TRANS-ACONITATE 2-METHYLTRANSFERASE-RELATED"/>
    <property type="match status" value="1"/>
</dbReference>
<evidence type="ECO:0000313" key="5">
    <source>
        <dbReference type="Proteomes" id="UP000317238"/>
    </source>
</evidence>
<sequence>MRLTAIQTDDVGQRFSSAATTYDRHADVQDRVAADLMRWIGRTPPGPKTSPDRILEIGCGTGRLTVRLAGRFATSQLTAIDLSAAMVNVARQKLPDDHSATLIPGDLRDFDAPPFDLVTSASAIHWILPIDNAFAAVDRLTIPGGRVVMAWMIEGTLGELHNARLRMVPDKPPQSALPAWPQCLDAIERTGWTVHRTDQRTYPTRHRSAMHLLRAIHDQGLTGGPFSRAQTPLSRGELAAVMRDYQQRHGQDDDTVSASYVVGFVDATKPA</sequence>
<dbReference type="EC" id="2.1.1.197" evidence="4"/>
<dbReference type="InterPro" id="IPR029063">
    <property type="entry name" value="SAM-dependent_MTases_sf"/>
</dbReference>
<evidence type="ECO:0000256" key="1">
    <source>
        <dbReference type="ARBA" id="ARBA00022603"/>
    </source>
</evidence>